<dbReference type="InterPro" id="IPR013128">
    <property type="entry name" value="Peptidase_C1A"/>
</dbReference>
<dbReference type="MEROPS" id="C01.A22"/>
<dbReference type="CDD" id="cd02248">
    <property type="entry name" value="Peptidase_C1A"/>
    <property type="match status" value="1"/>
</dbReference>
<dbReference type="InterPro" id="IPR025660">
    <property type="entry name" value="Pept_his_AS"/>
</dbReference>
<keyword evidence="2" id="KW-0645">Protease</keyword>
<dbReference type="EMBL" id="GL348719">
    <property type="protein sequence ID" value="EFH43961.1"/>
    <property type="molecule type" value="Genomic_DNA"/>
</dbReference>
<evidence type="ECO:0000313" key="10">
    <source>
        <dbReference type="Proteomes" id="UP000008694"/>
    </source>
</evidence>
<sequence>MGFVRPVCMTILLILFIIFLLSVPSSAIDLPATSGGHNRSNEEVGFIFQMWMSKHGKTYTNALGEKERRFQNFKDNLRFIDQHNAKNLSYQLGLTRFADLTVQEYRDLFPGSPKPKQRNLRISRRYVPLDGDQLPESVDWRNEGAVSAIKDQGTCNSCWAFSTVAAVEGINKIVTGELVSLSEQELVDCNLVNNGCYGSGTMDAAFQFLINNGGLDSDTDYPYQGSQGYCNRKESTSNKIITIDSYEDVPANDEISLQKAVAHQPVSVGVDKKSQEFMLYRSGIYNGPCGTDLDHALVIVGYGSENGQDYWIVRNSWGTTWGDAGYAKMARNFEYPSGVCGIAMLASYPVKNSASNA</sequence>
<dbReference type="InterPro" id="IPR000668">
    <property type="entry name" value="Peptidase_C1A_C"/>
</dbReference>
<dbReference type="PRINTS" id="PR00705">
    <property type="entry name" value="PAPAIN"/>
</dbReference>
<dbReference type="AlphaFoldDB" id="D7M938"/>
<evidence type="ECO:0000256" key="1">
    <source>
        <dbReference type="ARBA" id="ARBA00008455"/>
    </source>
</evidence>
<dbReference type="SMART" id="SM00645">
    <property type="entry name" value="Pept_C1"/>
    <property type="match status" value="1"/>
</dbReference>
<dbReference type="STRING" id="81972.D7M938"/>
<gene>
    <name evidence="9" type="ORF">ARALYDRAFT_329301</name>
</gene>
<evidence type="ECO:0000256" key="4">
    <source>
        <dbReference type="ARBA" id="ARBA00022807"/>
    </source>
</evidence>
<dbReference type="OrthoDB" id="10253408at2759"/>
<dbReference type="GO" id="GO:0008234">
    <property type="term" value="F:cysteine-type peptidase activity"/>
    <property type="evidence" value="ECO:0007669"/>
    <property type="project" value="UniProtKB-KW"/>
</dbReference>
<evidence type="ECO:0008006" key="11">
    <source>
        <dbReference type="Google" id="ProtNLM"/>
    </source>
</evidence>
<dbReference type="GO" id="GO:0006508">
    <property type="term" value="P:proteolysis"/>
    <property type="evidence" value="ECO:0007669"/>
    <property type="project" value="UniProtKB-KW"/>
</dbReference>
<dbReference type="SMART" id="SM00848">
    <property type="entry name" value="Inhibitor_I29"/>
    <property type="match status" value="1"/>
</dbReference>
<comment type="similarity">
    <text evidence="1">Belongs to the peptidase C1 family.</text>
</comment>
<organism evidence="10">
    <name type="scientific">Arabidopsis lyrata subsp. lyrata</name>
    <name type="common">Lyre-leaved rock-cress</name>
    <dbReference type="NCBI Taxonomy" id="81972"/>
    <lineage>
        <taxon>Eukaryota</taxon>
        <taxon>Viridiplantae</taxon>
        <taxon>Streptophyta</taxon>
        <taxon>Embryophyta</taxon>
        <taxon>Tracheophyta</taxon>
        <taxon>Spermatophyta</taxon>
        <taxon>Magnoliopsida</taxon>
        <taxon>eudicotyledons</taxon>
        <taxon>Gunneridae</taxon>
        <taxon>Pentapetalae</taxon>
        <taxon>rosids</taxon>
        <taxon>malvids</taxon>
        <taxon>Brassicales</taxon>
        <taxon>Brassicaceae</taxon>
        <taxon>Camelineae</taxon>
        <taxon>Arabidopsis</taxon>
    </lineage>
</organism>
<evidence type="ECO:0000313" key="9">
    <source>
        <dbReference type="EMBL" id="EFH43961.1"/>
    </source>
</evidence>
<dbReference type="FunFam" id="3.90.70.10:FF:000068">
    <property type="entry name" value="Cysteine protease 1"/>
    <property type="match status" value="1"/>
</dbReference>
<evidence type="ECO:0000259" key="7">
    <source>
        <dbReference type="SMART" id="SM00645"/>
    </source>
</evidence>
<keyword evidence="6" id="KW-0732">Signal</keyword>
<dbReference type="eggNOG" id="KOG1543">
    <property type="taxonomic scope" value="Eukaryota"/>
</dbReference>
<feature type="signal peptide" evidence="6">
    <location>
        <begin position="1"/>
        <end position="27"/>
    </location>
</feature>
<evidence type="ECO:0000256" key="5">
    <source>
        <dbReference type="ARBA" id="ARBA00023157"/>
    </source>
</evidence>
<evidence type="ECO:0000256" key="6">
    <source>
        <dbReference type="SAM" id="SignalP"/>
    </source>
</evidence>
<keyword evidence="5" id="KW-1015">Disulfide bond</keyword>
<evidence type="ECO:0000256" key="2">
    <source>
        <dbReference type="ARBA" id="ARBA00022670"/>
    </source>
</evidence>
<dbReference type="SUPFAM" id="SSF54001">
    <property type="entry name" value="Cysteine proteinases"/>
    <property type="match status" value="1"/>
</dbReference>
<dbReference type="PROSITE" id="PS00639">
    <property type="entry name" value="THIOL_PROTEASE_HIS"/>
    <property type="match status" value="1"/>
</dbReference>
<dbReference type="HOGENOM" id="CLU_012184_1_0_1"/>
<accession>D7M938</accession>
<dbReference type="Gene3D" id="3.90.70.10">
    <property type="entry name" value="Cysteine proteinases"/>
    <property type="match status" value="1"/>
</dbReference>
<feature type="domain" description="Peptidase C1A papain C-terminal" evidence="7">
    <location>
        <begin position="134"/>
        <end position="350"/>
    </location>
</feature>
<reference evidence="10" key="1">
    <citation type="journal article" date="2011" name="Nat. Genet.">
        <title>The Arabidopsis lyrata genome sequence and the basis of rapid genome size change.</title>
        <authorList>
            <person name="Hu T.T."/>
            <person name="Pattyn P."/>
            <person name="Bakker E.G."/>
            <person name="Cao J."/>
            <person name="Cheng J.-F."/>
            <person name="Clark R.M."/>
            <person name="Fahlgren N."/>
            <person name="Fawcett J.A."/>
            <person name="Grimwood J."/>
            <person name="Gundlach H."/>
            <person name="Haberer G."/>
            <person name="Hollister J.D."/>
            <person name="Ossowski S."/>
            <person name="Ottilar R.P."/>
            <person name="Salamov A.A."/>
            <person name="Schneeberger K."/>
            <person name="Spannagl M."/>
            <person name="Wang X."/>
            <person name="Yang L."/>
            <person name="Nasrallah M.E."/>
            <person name="Bergelson J."/>
            <person name="Carrington J.C."/>
            <person name="Gaut B.S."/>
            <person name="Schmutz J."/>
            <person name="Mayer K.F.X."/>
            <person name="Van de Peer Y."/>
            <person name="Grigoriev I.V."/>
            <person name="Nordborg M."/>
            <person name="Weigel D."/>
            <person name="Guo Y.-L."/>
        </authorList>
    </citation>
    <scope>NUCLEOTIDE SEQUENCE [LARGE SCALE GENOMIC DNA]</scope>
    <source>
        <strain evidence="10">cv. MN47</strain>
    </source>
</reference>
<feature type="chain" id="PRO_5018747582" description="Cysteine proteinase" evidence="6">
    <location>
        <begin position="28"/>
        <end position="357"/>
    </location>
</feature>
<protein>
    <recommendedName>
        <fullName evidence="11">Cysteine proteinase</fullName>
    </recommendedName>
</protein>
<dbReference type="InterPro" id="IPR038765">
    <property type="entry name" value="Papain-like_cys_pep_sf"/>
</dbReference>
<dbReference type="Pfam" id="PF08246">
    <property type="entry name" value="Inhibitor_I29"/>
    <property type="match status" value="1"/>
</dbReference>
<keyword evidence="10" id="KW-1185">Reference proteome</keyword>
<feature type="domain" description="Cathepsin propeptide inhibitor" evidence="8">
    <location>
        <begin position="48"/>
        <end position="105"/>
    </location>
</feature>
<dbReference type="Gramene" id="fgenesh1_pm.C_scaffold_7001528">
    <property type="protein sequence ID" value="fgenesh1_pm.C_scaffold_7001528"/>
    <property type="gene ID" value="fgenesh1_pm.C_scaffold_7001528"/>
</dbReference>
<dbReference type="InterPro" id="IPR013201">
    <property type="entry name" value="Prot_inhib_I29"/>
</dbReference>
<dbReference type="Proteomes" id="UP000008694">
    <property type="component" value="Unassembled WGS sequence"/>
</dbReference>
<dbReference type="Pfam" id="PF00112">
    <property type="entry name" value="Peptidase_C1"/>
    <property type="match status" value="1"/>
</dbReference>
<name>D7M938_ARALL</name>
<evidence type="ECO:0000259" key="8">
    <source>
        <dbReference type="SMART" id="SM00848"/>
    </source>
</evidence>
<dbReference type="InterPro" id="IPR039417">
    <property type="entry name" value="Peptidase_C1A_papain-like"/>
</dbReference>
<keyword evidence="4" id="KW-0788">Thiol protease</keyword>
<dbReference type="PANTHER" id="PTHR12411">
    <property type="entry name" value="CYSTEINE PROTEASE FAMILY C1-RELATED"/>
    <property type="match status" value="1"/>
</dbReference>
<dbReference type="KEGG" id="aly:9305848"/>
<proteinExistence type="inferred from homology"/>
<keyword evidence="3" id="KW-0378">Hydrolase</keyword>
<evidence type="ECO:0000256" key="3">
    <source>
        <dbReference type="ARBA" id="ARBA00022801"/>
    </source>
</evidence>